<organism evidence="2 3">
    <name type="scientific">Xenopus laevis</name>
    <name type="common">African clawed frog</name>
    <dbReference type="NCBI Taxonomy" id="8355"/>
    <lineage>
        <taxon>Eukaryota</taxon>
        <taxon>Metazoa</taxon>
        <taxon>Chordata</taxon>
        <taxon>Craniata</taxon>
        <taxon>Vertebrata</taxon>
        <taxon>Euteleostomi</taxon>
        <taxon>Amphibia</taxon>
        <taxon>Batrachia</taxon>
        <taxon>Anura</taxon>
        <taxon>Pipoidea</taxon>
        <taxon>Pipidae</taxon>
        <taxon>Xenopodinae</taxon>
        <taxon>Xenopus</taxon>
        <taxon>Xenopus</taxon>
    </lineage>
</organism>
<evidence type="ECO:0000313" key="3">
    <source>
        <dbReference type="Proteomes" id="UP000694892"/>
    </source>
</evidence>
<dbReference type="PROSITE" id="PS51257">
    <property type="entry name" value="PROKAR_LIPOPROTEIN"/>
    <property type="match status" value="1"/>
</dbReference>
<evidence type="ECO:0008006" key="4">
    <source>
        <dbReference type="Google" id="ProtNLM"/>
    </source>
</evidence>
<evidence type="ECO:0000313" key="2">
    <source>
        <dbReference type="EMBL" id="OCT70697.1"/>
    </source>
</evidence>
<feature type="signal peptide" evidence="1">
    <location>
        <begin position="1"/>
        <end position="29"/>
    </location>
</feature>
<evidence type="ECO:0000256" key="1">
    <source>
        <dbReference type="SAM" id="SignalP"/>
    </source>
</evidence>
<dbReference type="EMBL" id="CM004479">
    <property type="protein sequence ID" value="OCT70697.1"/>
    <property type="molecule type" value="Genomic_DNA"/>
</dbReference>
<gene>
    <name evidence="2" type="ORF">XELAEV_18037620mg</name>
</gene>
<dbReference type="AlphaFoldDB" id="A0A974HAB9"/>
<proteinExistence type="predicted"/>
<name>A0A974HAB9_XENLA</name>
<dbReference type="Proteomes" id="UP000694892">
    <property type="component" value="Chromosome 7S"/>
</dbReference>
<feature type="chain" id="PRO_5037952980" description="Secreted protein" evidence="1">
    <location>
        <begin position="30"/>
        <end position="80"/>
    </location>
</feature>
<protein>
    <recommendedName>
        <fullName evidence="4">Secreted protein</fullName>
    </recommendedName>
</protein>
<keyword evidence="1" id="KW-0732">Signal</keyword>
<sequence>MRLRGCCGTCKHYVVFFSFFFFPSPLVLSTSCIQQQTWPLPFSFPHDYSLNNEAGPGLPSDVLDCTKYPTEGKTGVRIYY</sequence>
<accession>A0A974HAB9</accession>
<reference evidence="3" key="1">
    <citation type="journal article" date="2016" name="Nature">
        <title>Genome evolution in the allotetraploid frog Xenopus laevis.</title>
        <authorList>
            <person name="Session A.M."/>
            <person name="Uno Y."/>
            <person name="Kwon T."/>
            <person name="Chapman J.A."/>
            <person name="Toyoda A."/>
            <person name="Takahashi S."/>
            <person name="Fukui A."/>
            <person name="Hikosaka A."/>
            <person name="Suzuki A."/>
            <person name="Kondo M."/>
            <person name="van Heeringen S.J."/>
            <person name="Quigley I."/>
            <person name="Heinz S."/>
            <person name="Ogino H."/>
            <person name="Ochi H."/>
            <person name="Hellsten U."/>
            <person name="Lyons J.B."/>
            <person name="Simakov O."/>
            <person name="Putnam N."/>
            <person name="Stites J."/>
            <person name="Kuroki Y."/>
            <person name="Tanaka T."/>
            <person name="Michiue T."/>
            <person name="Watanabe M."/>
            <person name="Bogdanovic O."/>
            <person name="Lister R."/>
            <person name="Georgiou G."/>
            <person name="Paranjpe S.S."/>
            <person name="van Kruijsbergen I."/>
            <person name="Shu S."/>
            <person name="Carlson J."/>
            <person name="Kinoshita T."/>
            <person name="Ohta Y."/>
            <person name="Mawaribuchi S."/>
            <person name="Jenkins J."/>
            <person name="Grimwood J."/>
            <person name="Schmutz J."/>
            <person name="Mitros T."/>
            <person name="Mozaffari S.V."/>
            <person name="Suzuki Y."/>
            <person name="Haramoto Y."/>
            <person name="Yamamoto T.S."/>
            <person name="Takagi C."/>
            <person name="Heald R."/>
            <person name="Miller K."/>
            <person name="Haudenschild C."/>
            <person name="Kitzman J."/>
            <person name="Nakayama T."/>
            <person name="Izutsu Y."/>
            <person name="Robert J."/>
            <person name="Fortriede J."/>
            <person name="Burns K."/>
            <person name="Lotay V."/>
            <person name="Karimi K."/>
            <person name="Yasuoka Y."/>
            <person name="Dichmann D.S."/>
            <person name="Flajnik M.F."/>
            <person name="Houston D.W."/>
            <person name="Shendure J."/>
            <person name="DuPasquier L."/>
            <person name="Vize P.D."/>
            <person name="Zorn A.M."/>
            <person name="Ito M."/>
            <person name="Marcotte E.M."/>
            <person name="Wallingford J.B."/>
            <person name="Ito Y."/>
            <person name="Asashima M."/>
            <person name="Ueno N."/>
            <person name="Matsuda Y."/>
            <person name="Veenstra G.J."/>
            <person name="Fujiyama A."/>
            <person name="Harland R.M."/>
            <person name="Taira M."/>
            <person name="Rokhsar D.S."/>
        </authorList>
    </citation>
    <scope>NUCLEOTIDE SEQUENCE [LARGE SCALE GENOMIC DNA]</scope>
    <source>
        <strain evidence="3">J</strain>
    </source>
</reference>